<feature type="domain" description="DNA mismatch repair proteins mutS family" evidence="5">
    <location>
        <begin position="345"/>
        <end position="528"/>
    </location>
</feature>
<dbReference type="PANTHER" id="PTHR11361:SF152">
    <property type="entry name" value="DNA MISMATCH REPAIR PROTEIN"/>
    <property type="match status" value="1"/>
</dbReference>
<keyword evidence="1" id="KW-0547">Nucleotide-binding</keyword>
<dbReference type="GO" id="GO:0140664">
    <property type="term" value="F:ATP-dependent DNA damage sensor activity"/>
    <property type="evidence" value="ECO:0007669"/>
    <property type="project" value="InterPro"/>
</dbReference>
<dbReference type="RefSeq" id="WP_078786488.1">
    <property type="nucleotide sequence ID" value="NZ_FMTO01000005.1"/>
</dbReference>
<dbReference type="GO" id="GO:0005524">
    <property type="term" value="F:ATP binding"/>
    <property type="evidence" value="ECO:0007669"/>
    <property type="project" value="UniProtKB-KW"/>
</dbReference>
<evidence type="ECO:0000256" key="1">
    <source>
        <dbReference type="ARBA" id="ARBA00022741"/>
    </source>
</evidence>
<dbReference type="EMBL" id="FUXA01000005">
    <property type="protein sequence ID" value="SJZ51082.1"/>
    <property type="molecule type" value="Genomic_DNA"/>
</dbReference>
<dbReference type="InterPro" id="IPR045076">
    <property type="entry name" value="MutS"/>
</dbReference>
<evidence type="ECO:0000313" key="6">
    <source>
        <dbReference type="EMBL" id="SJZ51082.1"/>
    </source>
</evidence>
<evidence type="ECO:0000256" key="2">
    <source>
        <dbReference type="ARBA" id="ARBA00022840"/>
    </source>
</evidence>
<feature type="transmembrane region" description="Helical" evidence="4">
    <location>
        <begin position="254"/>
        <end position="275"/>
    </location>
</feature>
<evidence type="ECO:0000256" key="4">
    <source>
        <dbReference type="SAM" id="Phobius"/>
    </source>
</evidence>
<protein>
    <submittedName>
        <fullName evidence="6">MutS domain V</fullName>
    </submittedName>
</protein>
<proteinExistence type="predicted"/>
<reference evidence="6 7" key="1">
    <citation type="submission" date="2017-02" db="EMBL/GenBank/DDBJ databases">
        <authorList>
            <person name="Peterson S.W."/>
        </authorList>
    </citation>
    <scope>NUCLEOTIDE SEQUENCE [LARGE SCALE GENOMIC DNA]</scope>
    <source>
        <strain evidence="6 7">ATCC 17233</strain>
    </source>
</reference>
<dbReference type="GO" id="GO:0005829">
    <property type="term" value="C:cytosol"/>
    <property type="evidence" value="ECO:0007669"/>
    <property type="project" value="TreeGrafter"/>
</dbReference>
<evidence type="ECO:0000256" key="3">
    <source>
        <dbReference type="ARBA" id="ARBA00023125"/>
    </source>
</evidence>
<sequence>MKKDYLKYKFKKEYGKDPREFSYRDESKDMIPKVSIYHEMQKENADKYYGLDKITWDDIEMDEVFFRVNHTRSYAGEQMLYHKLHILGDAGSREEIDREAAFFDENEDARINAEAQLYKLGKGYINYHIPEAIDNVEKINFRHKFICPILSVLFFASLILGIVKPDLAGFSVIMGIVNLMVSIYIKMRYEQHLFSMGSFRMLVVCCKNLMKIKGVKEMYSNQEFENSLDNIDKATKKIDGFIARKFAEDSGDTMSVILGYVVGITLIDALLYMIVADKLKKAKSELWQCYRFAGDIDTAISVASFRNGIAWCKPVIEGNSKIKCTALYHPLLENPVTNDFDMEKNSFFTGANASGKSTFMKAVAINVILGESIYTCAADEFYFPEMYVMTSMALRDDVLMGESYYVKEVKYLKRMLEKVESGDKTLIVIDEILKGTNTKERVAASKAVLDYLSEKPAIVLTATHDLELVEQMDGRYDAYYFECSVEENDVKFSYKLHKGKNDITNAINIMKAMGFPEKVVKNAMKNAEETGKMAI</sequence>
<dbReference type="Gene3D" id="3.40.50.300">
    <property type="entry name" value="P-loop containing nucleotide triphosphate hydrolases"/>
    <property type="match status" value="1"/>
</dbReference>
<keyword evidence="4" id="KW-0812">Transmembrane</keyword>
<dbReference type="SMART" id="SM00534">
    <property type="entry name" value="MUTSac"/>
    <property type="match status" value="1"/>
</dbReference>
<dbReference type="Pfam" id="PF00488">
    <property type="entry name" value="MutS_V"/>
    <property type="match status" value="1"/>
</dbReference>
<organism evidence="6 7">
    <name type="scientific">Eubacterium ruminantium</name>
    <dbReference type="NCBI Taxonomy" id="42322"/>
    <lineage>
        <taxon>Bacteria</taxon>
        <taxon>Bacillati</taxon>
        <taxon>Bacillota</taxon>
        <taxon>Clostridia</taxon>
        <taxon>Eubacteriales</taxon>
        <taxon>Eubacteriaceae</taxon>
        <taxon>Eubacterium</taxon>
    </lineage>
</organism>
<dbReference type="GO" id="GO:0006298">
    <property type="term" value="P:mismatch repair"/>
    <property type="evidence" value="ECO:0007669"/>
    <property type="project" value="InterPro"/>
</dbReference>
<dbReference type="AlphaFoldDB" id="A0A1T4L8J6"/>
<dbReference type="OrthoDB" id="9802448at2"/>
<gene>
    <name evidence="6" type="ORF">SAMN02745110_00735</name>
</gene>
<evidence type="ECO:0000313" key="7">
    <source>
        <dbReference type="Proteomes" id="UP000189857"/>
    </source>
</evidence>
<dbReference type="GO" id="GO:0030983">
    <property type="term" value="F:mismatched DNA binding"/>
    <property type="evidence" value="ECO:0007669"/>
    <property type="project" value="InterPro"/>
</dbReference>
<evidence type="ECO:0000259" key="5">
    <source>
        <dbReference type="SMART" id="SM00534"/>
    </source>
</evidence>
<dbReference type="InterPro" id="IPR000432">
    <property type="entry name" value="DNA_mismatch_repair_MutS_C"/>
</dbReference>
<accession>A0A1T4L8J6</accession>
<keyword evidence="7" id="KW-1185">Reference proteome</keyword>
<keyword evidence="3" id="KW-0238">DNA-binding</keyword>
<dbReference type="InterPro" id="IPR027417">
    <property type="entry name" value="P-loop_NTPase"/>
</dbReference>
<dbReference type="SUPFAM" id="SSF52540">
    <property type="entry name" value="P-loop containing nucleoside triphosphate hydrolases"/>
    <property type="match status" value="1"/>
</dbReference>
<keyword evidence="4" id="KW-0472">Membrane</keyword>
<name>A0A1T4L8J6_9FIRM</name>
<feature type="transmembrane region" description="Helical" evidence="4">
    <location>
        <begin position="145"/>
        <end position="162"/>
    </location>
</feature>
<keyword evidence="4" id="KW-1133">Transmembrane helix</keyword>
<keyword evidence="2" id="KW-0067">ATP-binding</keyword>
<dbReference type="PANTHER" id="PTHR11361">
    <property type="entry name" value="DNA MISMATCH REPAIR PROTEIN MUTS FAMILY MEMBER"/>
    <property type="match status" value="1"/>
</dbReference>
<feature type="transmembrane region" description="Helical" evidence="4">
    <location>
        <begin position="168"/>
        <end position="185"/>
    </location>
</feature>
<dbReference type="Proteomes" id="UP000189857">
    <property type="component" value="Unassembled WGS sequence"/>
</dbReference>